<dbReference type="CDD" id="cd20293">
    <property type="entry name" value="cupin_HutD_N"/>
    <property type="match status" value="1"/>
</dbReference>
<dbReference type="InterPro" id="IPR010282">
    <property type="entry name" value="Uncharacterised_HutD/Ves"/>
</dbReference>
<dbReference type="Proteomes" id="UP001500021">
    <property type="component" value="Unassembled WGS sequence"/>
</dbReference>
<organism evidence="1 2">
    <name type="scientific">Colwellia asteriadis</name>
    <dbReference type="NCBI Taxonomy" id="517723"/>
    <lineage>
        <taxon>Bacteria</taxon>
        <taxon>Pseudomonadati</taxon>
        <taxon>Pseudomonadota</taxon>
        <taxon>Gammaproteobacteria</taxon>
        <taxon>Alteromonadales</taxon>
        <taxon>Colwelliaceae</taxon>
        <taxon>Colwellia</taxon>
    </lineage>
</organism>
<evidence type="ECO:0000313" key="1">
    <source>
        <dbReference type="EMBL" id="GAA0817648.1"/>
    </source>
</evidence>
<proteinExistence type="predicted"/>
<dbReference type="Pfam" id="PF05962">
    <property type="entry name" value="HutD"/>
    <property type="match status" value="1"/>
</dbReference>
<comment type="caution">
    <text evidence="1">The sequence shown here is derived from an EMBL/GenBank/DDBJ whole genome shotgun (WGS) entry which is preliminary data.</text>
</comment>
<gene>
    <name evidence="1" type="ORF">GCM10009111_19180</name>
</gene>
<sequence length="193" mass="21169">MITLISPDNFKTIPWKNGLGFTTELAINDGATLDDFDWRLSIASVANDGEFSNFSGYERNLVLIEGNGITLEHYEHHTDKLTQLLDIAKFDGAYKTTGLLHNGAIKDFNVITKQNSTSVEVNSYTTMQQVAVPLQKSCVIFAYSLTDTTTIESLASQVILEQGSLAKVTATEQEGMVTISGKNLIITTITLKQ</sequence>
<evidence type="ECO:0000313" key="2">
    <source>
        <dbReference type="Proteomes" id="UP001500021"/>
    </source>
</evidence>
<dbReference type="EMBL" id="BAAAFA010000006">
    <property type="protein sequence ID" value="GAA0817648.1"/>
    <property type="molecule type" value="Genomic_DNA"/>
</dbReference>
<keyword evidence="2" id="KW-1185">Reference proteome</keyword>
<dbReference type="PANTHER" id="PTHR37943">
    <property type="entry name" value="PROTEIN VES"/>
    <property type="match status" value="1"/>
</dbReference>
<dbReference type="RefSeq" id="WP_215978633.1">
    <property type="nucleotide sequence ID" value="NZ_BAAAFA010000006.1"/>
</dbReference>
<accession>A0ABP3WGJ3</accession>
<dbReference type="PANTHER" id="PTHR37943:SF1">
    <property type="entry name" value="PROTEIN VES"/>
    <property type="match status" value="1"/>
</dbReference>
<protein>
    <submittedName>
        <fullName evidence="1">HutD family protein</fullName>
    </submittedName>
</protein>
<reference evidence="2" key="1">
    <citation type="journal article" date="2019" name="Int. J. Syst. Evol. Microbiol.">
        <title>The Global Catalogue of Microorganisms (GCM) 10K type strain sequencing project: providing services to taxonomists for standard genome sequencing and annotation.</title>
        <authorList>
            <consortium name="The Broad Institute Genomics Platform"/>
            <consortium name="The Broad Institute Genome Sequencing Center for Infectious Disease"/>
            <person name="Wu L."/>
            <person name="Ma J."/>
        </authorList>
    </citation>
    <scope>NUCLEOTIDE SEQUENCE [LARGE SCALE GENOMIC DNA]</scope>
    <source>
        <strain evidence="2">JCM 15608</strain>
    </source>
</reference>
<name>A0ABP3WGJ3_9GAMM</name>